<dbReference type="AlphaFoldDB" id="A0A067CBA5"/>
<dbReference type="OrthoDB" id="193965at2759"/>
<dbReference type="RefSeq" id="XP_012205441.1">
    <property type="nucleotide sequence ID" value="XM_012350051.1"/>
</dbReference>
<evidence type="ECO:0000256" key="1">
    <source>
        <dbReference type="SAM" id="Phobius"/>
    </source>
</evidence>
<keyword evidence="2" id="KW-0732">Signal</keyword>
<feature type="transmembrane region" description="Helical" evidence="1">
    <location>
        <begin position="467"/>
        <end position="491"/>
    </location>
</feature>
<keyword evidence="1" id="KW-0472">Membrane</keyword>
<keyword evidence="1" id="KW-1133">Transmembrane helix</keyword>
<feature type="transmembrane region" description="Helical" evidence="1">
    <location>
        <begin position="799"/>
        <end position="824"/>
    </location>
</feature>
<name>A0A067CBA5_SAPPC</name>
<feature type="transmembrane region" description="Helical" evidence="1">
    <location>
        <begin position="263"/>
        <end position="286"/>
    </location>
</feature>
<sequence length="843" mass="91249">MVGVRALVVAAILAAATASLRHESTSHQAVETRALVEIKAPSISNDTMIQAREASLDFEKFLANLRGASAADYYDKLYSAVQIALCEADVMEDVAKNLAPGTDPPPERLCPDIRYTGADDKILPCYRFVLASSEYALKDSNGNCIKVLNPPPSVKKQYNDSMCEVKENCYWRAIDPTATTDRAPVYAEKQAVQPPSGSMTVKDAWKTLLTWRDSFGACAIPSAILFVLSFLTIFFFITCRCCCNRCGGRKGKPGGYSCSEKTIPIVFYLMFSIAILVLAGLAYVYFTVITTSVSNVFTIALGFITQIVDWIARLVAPLLHIADTVESSASNIDAQLAGSAFIGDGLNGIVLRLGEFANNTANVTLPRGCTVGTDRFCTPCDACTTISQQVGAARDQMNSVAGTGVSALATARTDIMRLLVSASGTISDFVASVTTTNTQLQLEIKNQNKLILDVQSSWESISEYTDLGFLALFALAIVTIVVGLFGVFFGLTPCRGLVPIMHLAYSVGFIAIIVTFLVSIVFIAVSLVLVDVCKLQTIVAADWTTVFGDQAAGMNACFHANESLIDAFNLTSSFAFATDIEFPTLDLTTMLDFSTFDAFATSINNVSTSTFNLDPTFATFFLDALNSNSSINAAGCVATGGAYTLTNIFTPWAANSDPQQPNQTPENYMNSKYSPTTVGALCPAPPPGTCYTSSNTPCLYQGYIVQLWQNVTTLQTISLQSTQFIADMRTNMTNLQTYIGTFKSNVSTLSNTMNNISTTLQSTLIKDVNTIKGEAYCTFIGATYFELTEQLCGYMTPSFLMIALFLFLIGVFLVPINVTLILMVKRLRYRHGHSPVLAENNLK</sequence>
<proteinExistence type="predicted"/>
<dbReference type="OMA" id="GYTCMQK"/>
<feature type="transmembrane region" description="Helical" evidence="1">
    <location>
        <begin position="503"/>
        <end position="530"/>
    </location>
</feature>
<gene>
    <name evidence="3" type="ORF">SPRG_11238</name>
</gene>
<dbReference type="KEGG" id="spar:SPRG_11238"/>
<dbReference type="EMBL" id="KK583249">
    <property type="protein sequence ID" value="KDO23806.1"/>
    <property type="molecule type" value="Genomic_DNA"/>
</dbReference>
<accession>A0A067CBA5</accession>
<feature type="transmembrane region" description="Helical" evidence="1">
    <location>
        <begin position="223"/>
        <end position="243"/>
    </location>
</feature>
<dbReference type="VEuPathDB" id="FungiDB:SPRG_11238"/>
<organism evidence="3 4">
    <name type="scientific">Saprolegnia parasitica (strain CBS 223.65)</name>
    <dbReference type="NCBI Taxonomy" id="695850"/>
    <lineage>
        <taxon>Eukaryota</taxon>
        <taxon>Sar</taxon>
        <taxon>Stramenopiles</taxon>
        <taxon>Oomycota</taxon>
        <taxon>Saprolegniomycetes</taxon>
        <taxon>Saprolegniales</taxon>
        <taxon>Saprolegniaceae</taxon>
        <taxon>Saprolegnia</taxon>
    </lineage>
</organism>
<dbReference type="GeneID" id="24133288"/>
<dbReference type="Proteomes" id="UP000030745">
    <property type="component" value="Unassembled WGS sequence"/>
</dbReference>
<evidence type="ECO:0000256" key="2">
    <source>
        <dbReference type="SAM" id="SignalP"/>
    </source>
</evidence>
<evidence type="ECO:0000313" key="3">
    <source>
        <dbReference type="EMBL" id="KDO23806.1"/>
    </source>
</evidence>
<keyword evidence="1" id="KW-0812">Transmembrane</keyword>
<dbReference type="STRING" id="695850.A0A067CBA5"/>
<evidence type="ECO:0000313" key="4">
    <source>
        <dbReference type="Proteomes" id="UP000030745"/>
    </source>
</evidence>
<reference evidence="3 4" key="1">
    <citation type="journal article" date="2013" name="PLoS Genet.">
        <title>Distinctive expansion of potential virulence genes in the genome of the oomycete fish pathogen Saprolegnia parasitica.</title>
        <authorList>
            <person name="Jiang R.H."/>
            <person name="de Bruijn I."/>
            <person name="Haas B.J."/>
            <person name="Belmonte R."/>
            <person name="Lobach L."/>
            <person name="Christie J."/>
            <person name="van den Ackerveken G."/>
            <person name="Bottin A."/>
            <person name="Bulone V."/>
            <person name="Diaz-Moreno S.M."/>
            <person name="Dumas B."/>
            <person name="Fan L."/>
            <person name="Gaulin E."/>
            <person name="Govers F."/>
            <person name="Grenville-Briggs L.J."/>
            <person name="Horner N.R."/>
            <person name="Levin J.Z."/>
            <person name="Mammella M."/>
            <person name="Meijer H.J."/>
            <person name="Morris P."/>
            <person name="Nusbaum C."/>
            <person name="Oome S."/>
            <person name="Phillips A.J."/>
            <person name="van Rooyen D."/>
            <person name="Rzeszutek E."/>
            <person name="Saraiva M."/>
            <person name="Secombes C.J."/>
            <person name="Seidl M.F."/>
            <person name="Snel B."/>
            <person name="Stassen J.H."/>
            <person name="Sykes S."/>
            <person name="Tripathy S."/>
            <person name="van den Berg H."/>
            <person name="Vega-Arreguin J.C."/>
            <person name="Wawra S."/>
            <person name="Young S.K."/>
            <person name="Zeng Q."/>
            <person name="Dieguez-Uribeondo J."/>
            <person name="Russ C."/>
            <person name="Tyler B.M."/>
            <person name="van West P."/>
        </authorList>
    </citation>
    <scope>NUCLEOTIDE SEQUENCE [LARGE SCALE GENOMIC DNA]</scope>
    <source>
        <strain evidence="3 4">CBS 223.65</strain>
    </source>
</reference>
<protein>
    <submittedName>
        <fullName evidence="3">Uncharacterized protein</fullName>
    </submittedName>
</protein>
<feature type="signal peptide" evidence="2">
    <location>
        <begin position="1"/>
        <end position="18"/>
    </location>
</feature>
<feature type="chain" id="PRO_5001637571" evidence="2">
    <location>
        <begin position="19"/>
        <end position="843"/>
    </location>
</feature>
<keyword evidence="4" id="KW-1185">Reference proteome</keyword>